<reference evidence="3 4" key="1">
    <citation type="submission" date="2018-09" db="EMBL/GenBank/DDBJ databases">
        <authorList>
            <person name="Zhu H."/>
        </authorList>
    </citation>
    <scope>NUCLEOTIDE SEQUENCE [LARGE SCALE GENOMIC DNA]</scope>
    <source>
        <strain evidence="3 4">K2S05-167</strain>
    </source>
</reference>
<sequence>MRWFSNWNVVKWLLVFVLNLCTLARAQSTIGVDPATRLFTATPGQSITQELSLYNPTPGTKKVRVVAYLTDMNISEVGETTYPAAGTLKESLSPWTTFSPAEMELGAQETKQIRYTIQIPAGATPGTHWAMLMFEGQDLESTPGKKIAAFKLRVAHSIFVNVQPTKYSGEITGIFDTLPKKDTDFYSMAVQYSNKGNAATGVQGRIEVRDLTGEVVATMPIPLTISLPGRDLLLTARWAGPVPKGQYTALVILQDSDRSRNLVSDHVIQLPFDLKEAVMPPPASPPASPPANSAAPAPAAPTPPGAITPPGGKP</sequence>
<dbReference type="EMBL" id="QYUJ01000014">
    <property type="protein sequence ID" value="RJF71665.1"/>
    <property type="molecule type" value="Genomic_DNA"/>
</dbReference>
<proteinExistence type="predicted"/>
<feature type="compositionally biased region" description="Pro residues" evidence="1">
    <location>
        <begin position="279"/>
        <end position="289"/>
    </location>
</feature>
<keyword evidence="2" id="KW-0732">Signal</keyword>
<evidence type="ECO:0008006" key="5">
    <source>
        <dbReference type="Google" id="ProtNLM"/>
    </source>
</evidence>
<evidence type="ECO:0000256" key="2">
    <source>
        <dbReference type="SAM" id="SignalP"/>
    </source>
</evidence>
<feature type="region of interest" description="Disordered" evidence="1">
    <location>
        <begin position="277"/>
        <end position="314"/>
    </location>
</feature>
<gene>
    <name evidence="3" type="ORF">D3875_08875</name>
</gene>
<dbReference type="RefSeq" id="WP_119763066.1">
    <property type="nucleotide sequence ID" value="NZ_QYUJ01000014.1"/>
</dbReference>
<evidence type="ECO:0000313" key="3">
    <source>
        <dbReference type="EMBL" id="RJF71665.1"/>
    </source>
</evidence>
<feature type="signal peptide" evidence="2">
    <location>
        <begin position="1"/>
        <end position="26"/>
    </location>
</feature>
<evidence type="ECO:0000256" key="1">
    <source>
        <dbReference type="SAM" id="MobiDB-lite"/>
    </source>
</evidence>
<dbReference type="AlphaFoldDB" id="A0A418V6K1"/>
<feature type="chain" id="PRO_5018985265" description="DUF916 domain-containing protein" evidence="2">
    <location>
        <begin position="27"/>
        <end position="314"/>
    </location>
</feature>
<keyword evidence="4" id="KW-1185">Reference proteome</keyword>
<protein>
    <recommendedName>
        <fullName evidence="5">DUF916 domain-containing protein</fullName>
    </recommendedName>
</protein>
<dbReference type="OrthoDB" id="60531at2"/>
<evidence type="ECO:0000313" key="4">
    <source>
        <dbReference type="Proteomes" id="UP000286287"/>
    </source>
</evidence>
<feature type="compositionally biased region" description="Pro residues" evidence="1">
    <location>
        <begin position="298"/>
        <end position="314"/>
    </location>
</feature>
<name>A0A418V6K1_9DEIO</name>
<comment type="caution">
    <text evidence="3">The sequence shown here is derived from an EMBL/GenBank/DDBJ whole genome shotgun (WGS) entry which is preliminary data.</text>
</comment>
<organism evidence="3 4">
    <name type="scientific">Deinococcus cavernae</name>
    <dbReference type="NCBI Taxonomy" id="2320857"/>
    <lineage>
        <taxon>Bacteria</taxon>
        <taxon>Thermotogati</taxon>
        <taxon>Deinococcota</taxon>
        <taxon>Deinococci</taxon>
        <taxon>Deinococcales</taxon>
        <taxon>Deinococcaceae</taxon>
        <taxon>Deinococcus</taxon>
    </lineage>
</organism>
<dbReference type="Proteomes" id="UP000286287">
    <property type="component" value="Unassembled WGS sequence"/>
</dbReference>
<accession>A0A418V6K1</accession>